<feature type="region of interest" description="Disordered" evidence="1">
    <location>
        <begin position="234"/>
        <end position="303"/>
    </location>
</feature>
<organism evidence="3 4">
    <name type="scientific">Corynebacterium bovis DSM 20582 = CIP 54.80</name>
    <dbReference type="NCBI Taxonomy" id="927655"/>
    <lineage>
        <taxon>Bacteria</taxon>
        <taxon>Bacillati</taxon>
        <taxon>Actinomycetota</taxon>
        <taxon>Actinomycetes</taxon>
        <taxon>Mycobacteriales</taxon>
        <taxon>Corynebacteriaceae</taxon>
        <taxon>Corynebacterium</taxon>
    </lineage>
</organism>
<dbReference type="EMBL" id="JACHWT010000004">
    <property type="protein sequence ID" value="MBB3115911.1"/>
    <property type="molecule type" value="Genomic_DNA"/>
</dbReference>
<evidence type="ECO:0000259" key="2">
    <source>
        <dbReference type="Pfam" id="PF18202"/>
    </source>
</evidence>
<gene>
    <name evidence="3" type="ORF">FHU32_001130</name>
</gene>
<proteinExistence type="predicted"/>
<dbReference type="RefSeq" id="WP_029157849.1">
    <property type="nucleotide sequence ID" value="NZ_AENJ01000152.1"/>
</dbReference>
<feature type="region of interest" description="Disordered" evidence="1">
    <location>
        <begin position="608"/>
        <end position="649"/>
    </location>
</feature>
<feature type="compositionally biased region" description="Polar residues" evidence="1">
    <location>
        <begin position="778"/>
        <end position="796"/>
    </location>
</feature>
<keyword evidence="3" id="KW-0282">Flagellum</keyword>
<dbReference type="NCBIfam" id="NF033903">
    <property type="entry name" value="VaFE_rpt"/>
    <property type="match status" value="4"/>
</dbReference>
<feature type="domain" description="T-Q ester bond containing" evidence="2">
    <location>
        <begin position="511"/>
        <end position="642"/>
    </location>
</feature>
<comment type="caution">
    <text evidence="3">The sequence shown here is derived from an EMBL/GenBank/DDBJ whole genome shotgun (WGS) entry which is preliminary data.</text>
</comment>
<feature type="region of interest" description="Disordered" evidence="1">
    <location>
        <begin position="914"/>
        <end position="965"/>
    </location>
</feature>
<keyword evidence="3" id="KW-0969">Cilium</keyword>
<feature type="compositionally biased region" description="Basic and acidic residues" evidence="1">
    <location>
        <begin position="914"/>
        <end position="927"/>
    </location>
</feature>
<evidence type="ECO:0000313" key="3">
    <source>
        <dbReference type="EMBL" id="MBB3115911.1"/>
    </source>
</evidence>
<feature type="compositionally biased region" description="Low complexity" evidence="1">
    <location>
        <begin position="254"/>
        <end position="289"/>
    </location>
</feature>
<feature type="region of interest" description="Disordered" evidence="1">
    <location>
        <begin position="743"/>
        <end position="824"/>
    </location>
</feature>
<accession>A0A8H9Y9E7</accession>
<keyword evidence="3" id="KW-0966">Cell projection</keyword>
<dbReference type="InterPro" id="IPR041100">
    <property type="entry name" value="TQ"/>
</dbReference>
<feature type="compositionally biased region" description="Basic and acidic residues" evidence="1">
    <location>
        <begin position="608"/>
        <end position="636"/>
    </location>
</feature>
<dbReference type="Proteomes" id="UP000612712">
    <property type="component" value="Unassembled WGS sequence"/>
</dbReference>
<evidence type="ECO:0000256" key="1">
    <source>
        <dbReference type="SAM" id="MobiDB-lite"/>
    </source>
</evidence>
<feature type="domain" description="T-Q ester bond containing" evidence="2">
    <location>
        <begin position="302"/>
        <end position="434"/>
    </location>
</feature>
<reference evidence="3" key="1">
    <citation type="submission" date="2020-08" db="EMBL/GenBank/DDBJ databases">
        <title>Sequencing the genomes of 1000 actinobacteria strains.</title>
        <authorList>
            <person name="Klenk H.-P."/>
        </authorList>
    </citation>
    <scope>NUCLEOTIDE SEQUENCE</scope>
    <source>
        <strain evidence="3">DSM 20582</strain>
    </source>
</reference>
<feature type="domain" description="T-Q ester bond containing" evidence="2">
    <location>
        <begin position="651"/>
        <end position="783"/>
    </location>
</feature>
<dbReference type="AlphaFoldDB" id="A0A8H9Y9E7"/>
<dbReference type="Gene3D" id="2.60.40.3930">
    <property type="match status" value="4"/>
</dbReference>
<dbReference type="Pfam" id="PF18202">
    <property type="entry name" value="TQ"/>
    <property type="match status" value="4"/>
</dbReference>
<name>A0A8H9Y9E7_9CORY</name>
<feature type="compositionally biased region" description="Polar residues" evidence="1">
    <location>
        <begin position="743"/>
        <end position="756"/>
    </location>
</feature>
<feature type="compositionally biased region" description="Low complexity" evidence="1">
    <location>
        <begin position="440"/>
        <end position="488"/>
    </location>
</feature>
<feature type="region of interest" description="Disordered" evidence="1">
    <location>
        <begin position="390"/>
        <end position="508"/>
    </location>
</feature>
<feature type="domain" description="T-Q ester bond containing" evidence="2">
    <location>
        <begin position="814"/>
        <end position="923"/>
    </location>
</feature>
<sequence>MAVVMVWAIVVPHGSAHADPSTGSDDTVNIEPAFPNIPHGTVFGDGGVISINDKLGYGWCIDLGVPEPSKAPNKYTTPQKLTHVAPLMTAENGKLGPDHKVQPITPVALEGHRKDAAVYIIKELIKQYKSGVRPRSVTDEAFRLNVALQTLLTSSRQRFGTEMSKQLQNDPGFPEFFEKLTGFALRDANNNPYLEYTGNSDHPIPTSGPNEFITVIPPNDYSIEKLWMTGQGGNQRIIPVDQPGLDIPEDKPSETPTTTSETPTTTSEAPTTTSAAPTTTEPAPATTSEVPAQQPKPEPKHPKIATQAKLDGKKAVVAGATVNDTVTYKDLVPGKKYTLSASLVDKSDESKVLGKGTKEFTPSEANGEVVVPITVDQSVSEPVKAAVAFEELSSTEVNAKGEDSPKGGDTPETTSDDNQVADHKDINDENQTVTSEDQPTESAAPTTTSEAPTTTSEAPATTSEVPTTTSEAPATTTSEVPSESSEAPISTKKLAPTESAKPELPVSEVTPKIQTEAKFADKKEIVAGTVVNDTVTYTNLIPGKQYTLTAELMDKKDGTTVVGHGSVTFTPESTDGSVVVPITVDDSVTEVVPAAVAFETLTSTQVDAEGKDDVKGDKTPETKDDNQVAKHRDITDQKQTVTSDSAAERHPKIATEAKFENKKEIVAGTKINDTVMFEDLVPNTRYTLTAQLMDKKDGTTVLGHGSTSFIPTTSNGSVVVPITVDESVTEPVASAVAFESLTSTDVDAQGKQNPQGGDTPDDVSDDNQIAEHKDINDDNQTVTSGESKPSSEQQVTPAAGKPGVPAGQGRGGQPSISTHAEIKDNGPLVEGAVVVDQVRFTGLQPGKKYTLEANLVCKADGQPTQARSTVEFVPNQADGKVNVPISVTDAGCSEQVAFETLKDASGAVVATHHDITDADQTVTDHDQPGPNGPGDDQVTPDEGVTVLEQGGVPDSGAPLPADAGRQEIRSIPSGAAHLDAGMPLFI</sequence>
<evidence type="ECO:0000313" key="4">
    <source>
        <dbReference type="Proteomes" id="UP000612712"/>
    </source>
</evidence>
<protein>
    <submittedName>
        <fullName evidence="3">Archaellum component FlaF (FlaF/FlaG flagellin family)</fullName>
    </submittedName>
</protein>